<dbReference type="EMBL" id="JBGOSP010000032">
    <property type="protein sequence ID" value="MFA3842057.1"/>
    <property type="molecule type" value="Genomic_DNA"/>
</dbReference>
<dbReference type="Pfam" id="PF07729">
    <property type="entry name" value="FCD"/>
    <property type="match status" value="1"/>
</dbReference>
<dbReference type="Gene3D" id="1.10.10.10">
    <property type="entry name" value="Winged helix-like DNA-binding domain superfamily/Winged helix DNA-binding domain"/>
    <property type="match status" value="1"/>
</dbReference>
<accession>A0ABV4SWC2</accession>
<dbReference type="RefSeq" id="WP_372566113.1">
    <property type="nucleotide sequence ID" value="NZ_JBGOSP010000032.1"/>
</dbReference>
<dbReference type="InterPro" id="IPR008920">
    <property type="entry name" value="TF_FadR/GntR_C"/>
</dbReference>
<dbReference type="SUPFAM" id="SSF46785">
    <property type="entry name" value="Winged helix' DNA-binding domain"/>
    <property type="match status" value="1"/>
</dbReference>
<dbReference type="InterPro" id="IPR036388">
    <property type="entry name" value="WH-like_DNA-bd_sf"/>
</dbReference>
<dbReference type="InterPro" id="IPR000524">
    <property type="entry name" value="Tscrpt_reg_HTH_GntR"/>
</dbReference>
<dbReference type="Proteomes" id="UP001571476">
    <property type="component" value="Unassembled WGS sequence"/>
</dbReference>
<protein>
    <submittedName>
        <fullName evidence="5">GntR family transcriptional regulator</fullName>
    </submittedName>
</protein>
<dbReference type="Pfam" id="PF00392">
    <property type="entry name" value="GntR"/>
    <property type="match status" value="1"/>
</dbReference>
<reference evidence="5 6" key="1">
    <citation type="submission" date="2024-08" db="EMBL/GenBank/DDBJ databases">
        <title>Genome sequence of Streptomyces aureus CACIA-1.46HGO.</title>
        <authorList>
            <person name="Evangelista-Martinez Z."/>
        </authorList>
    </citation>
    <scope>NUCLEOTIDE SEQUENCE [LARGE SCALE GENOMIC DNA]</scope>
    <source>
        <strain evidence="5 6">CACIA-1.46HGO</strain>
    </source>
</reference>
<evidence type="ECO:0000259" key="4">
    <source>
        <dbReference type="PROSITE" id="PS50949"/>
    </source>
</evidence>
<evidence type="ECO:0000313" key="6">
    <source>
        <dbReference type="Proteomes" id="UP001571476"/>
    </source>
</evidence>
<dbReference type="CDD" id="cd07377">
    <property type="entry name" value="WHTH_GntR"/>
    <property type="match status" value="1"/>
</dbReference>
<dbReference type="InterPro" id="IPR036390">
    <property type="entry name" value="WH_DNA-bd_sf"/>
</dbReference>
<dbReference type="Gene3D" id="1.20.120.530">
    <property type="entry name" value="GntR ligand-binding domain-like"/>
    <property type="match status" value="1"/>
</dbReference>
<dbReference type="PROSITE" id="PS50949">
    <property type="entry name" value="HTH_GNTR"/>
    <property type="match status" value="1"/>
</dbReference>
<dbReference type="SUPFAM" id="SSF48008">
    <property type="entry name" value="GntR ligand-binding domain-like"/>
    <property type="match status" value="1"/>
</dbReference>
<proteinExistence type="predicted"/>
<dbReference type="SMART" id="SM00345">
    <property type="entry name" value="HTH_GNTR"/>
    <property type="match status" value="1"/>
</dbReference>
<keyword evidence="2" id="KW-0238">DNA-binding</keyword>
<keyword evidence="3" id="KW-0804">Transcription</keyword>
<evidence type="ECO:0000256" key="2">
    <source>
        <dbReference type="ARBA" id="ARBA00023125"/>
    </source>
</evidence>
<name>A0ABV4SWC2_9ACTN</name>
<evidence type="ECO:0000256" key="3">
    <source>
        <dbReference type="ARBA" id="ARBA00023163"/>
    </source>
</evidence>
<feature type="domain" description="HTH gntR-type" evidence="4">
    <location>
        <begin position="11"/>
        <end position="78"/>
    </location>
</feature>
<gene>
    <name evidence="5" type="ORF">ACEG43_38690</name>
</gene>
<keyword evidence="6" id="KW-1185">Reference proteome</keyword>
<evidence type="ECO:0000256" key="1">
    <source>
        <dbReference type="ARBA" id="ARBA00023015"/>
    </source>
</evidence>
<organism evidence="5 6">
    <name type="scientific">Streptomyces aureus</name>
    <dbReference type="NCBI Taxonomy" id="193461"/>
    <lineage>
        <taxon>Bacteria</taxon>
        <taxon>Bacillati</taxon>
        <taxon>Actinomycetota</taxon>
        <taxon>Actinomycetes</taxon>
        <taxon>Kitasatosporales</taxon>
        <taxon>Streptomycetaceae</taxon>
        <taxon>Streptomyces</taxon>
    </lineage>
</organism>
<sequence length="221" mass="25226">MQPERAVSEPVQLTLQAAAQIRGLIIEGVLLPGQKIRQVDLADRIGVSRSPLREALRTLESEGAVTYELNRGYVVARLTPADLAEIYRMRELLESELLRSIVKPDKATLDMLGQYNDEMIAAVRRGDIAGVLRANREFHFAIFGLSPMSQYKREVQRLWQLSEGYLIWWWQLPDVTTRISQEHKQIIRALRKFDREALVELCDSHRFGGHEAVGIPLGRPD</sequence>
<dbReference type="SMART" id="SM00895">
    <property type="entry name" value="FCD"/>
    <property type="match status" value="1"/>
</dbReference>
<evidence type="ECO:0000313" key="5">
    <source>
        <dbReference type="EMBL" id="MFA3842057.1"/>
    </source>
</evidence>
<dbReference type="PANTHER" id="PTHR43537">
    <property type="entry name" value="TRANSCRIPTIONAL REGULATOR, GNTR FAMILY"/>
    <property type="match status" value="1"/>
</dbReference>
<keyword evidence="1" id="KW-0805">Transcription regulation</keyword>
<dbReference type="PRINTS" id="PR00035">
    <property type="entry name" value="HTHGNTR"/>
</dbReference>
<dbReference type="PANTHER" id="PTHR43537:SF5">
    <property type="entry name" value="UXU OPERON TRANSCRIPTIONAL REGULATOR"/>
    <property type="match status" value="1"/>
</dbReference>
<dbReference type="InterPro" id="IPR011711">
    <property type="entry name" value="GntR_C"/>
</dbReference>
<comment type="caution">
    <text evidence="5">The sequence shown here is derived from an EMBL/GenBank/DDBJ whole genome shotgun (WGS) entry which is preliminary data.</text>
</comment>